<dbReference type="EMBL" id="BRXU01000032">
    <property type="protein sequence ID" value="GLC60150.1"/>
    <property type="molecule type" value="Genomic_DNA"/>
</dbReference>
<organism evidence="2 3">
    <name type="scientific">Pleodorina starrii</name>
    <dbReference type="NCBI Taxonomy" id="330485"/>
    <lineage>
        <taxon>Eukaryota</taxon>
        <taxon>Viridiplantae</taxon>
        <taxon>Chlorophyta</taxon>
        <taxon>core chlorophytes</taxon>
        <taxon>Chlorophyceae</taxon>
        <taxon>CS clade</taxon>
        <taxon>Chlamydomonadales</taxon>
        <taxon>Volvocaceae</taxon>
        <taxon>Pleodorina</taxon>
    </lineage>
</organism>
<gene>
    <name evidence="2" type="primary">PLEST009221</name>
    <name evidence="2" type="ORF">PLESTB_001579400</name>
</gene>
<dbReference type="OrthoDB" id="547130at2759"/>
<evidence type="ECO:0000313" key="2">
    <source>
        <dbReference type="EMBL" id="GLC60150.1"/>
    </source>
</evidence>
<feature type="region of interest" description="Disordered" evidence="1">
    <location>
        <begin position="22"/>
        <end position="49"/>
    </location>
</feature>
<evidence type="ECO:0000256" key="1">
    <source>
        <dbReference type="SAM" id="MobiDB-lite"/>
    </source>
</evidence>
<reference evidence="2 3" key="1">
    <citation type="journal article" date="2023" name="Commun. Biol.">
        <title>Reorganization of the ancestral sex-determining regions during the evolution of trioecy in Pleodorina starrii.</title>
        <authorList>
            <person name="Takahashi K."/>
            <person name="Suzuki S."/>
            <person name="Kawai-Toyooka H."/>
            <person name="Yamamoto K."/>
            <person name="Hamaji T."/>
            <person name="Ootsuki R."/>
            <person name="Yamaguchi H."/>
            <person name="Kawachi M."/>
            <person name="Higashiyama T."/>
            <person name="Nozaki H."/>
        </authorList>
    </citation>
    <scope>NUCLEOTIDE SEQUENCE [LARGE SCALE GENOMIC DNA]</scope>
    <source>
        <strain evidence="2 3">NIES-4479</strain>
    </source>
</reference>
<name>A0A9W6F8X6_9CHLO</name>
<accession>A0A9W6F8X6</accession>
<protein>
    <submittedName>
        <fullName evidence="2">Uncharacterized protein</fullName>
    </submittedName>
</protein>
<keyword evidence="3" id="KW-1185">Reference proteome</keyword>
<proteinExistence type="predicted"/>
<dbReference type="AlphaFoldDB" id="A0A9W6F8X6"/>
<dbReference type="Proteomes" id="UP001165080">
    <property type="component" value="Unassembled WGS sequence"/>
</dbReference>
<comment type="caution">
    <text evidence="2">The sequence shown here is derived from an EMBL/GenBank/DDBJ whole genome shotgun (WGS) entry which is preliminary data.</text>
</comment>
<sequence>MADEAPHIPIPVGSRVRLQGLSGAPQLNGAEGEVTGPLASEPPESGPPRYPVQLLSPRSAVAAHPQGVRVRPANLQVVKLKMPQLTELVRSRSPSVPLTPENAGAVVATFVAALEADVFPPAGLDELFGITFPPGGRDGTADGGGDARRCKMGQLVYGAWQGLLQGLQSERMMAAVQAYGGQKKELDFALMCASTGGLDALRVMGGPRGPQLAATAEAARREFITQVLRALRGGSLPQWFEAAVRRVATKPVYGGGPYCQELCLRGFDQVPWDQALLTKMKPAE</sequence>
<evidence type="ECO:0000313" key="3">
    <source>
        <dbReference type="Proteomes" id="UP001165080"/>
    </source>
</evidence>